<keyword evidence="3" id="KW-1185">Reference proteome</keyword>
<dbReference type="EMBL" id="JAPDRL010000265">
    <property type="protein sequence ID" value="KAJ9654101.1"/>
    <property type="molecule type" value="Genomic_DNA"/>
</dbReference>
<keyword evidence="1" id="KW-0812">Transmembrane</keyword>
<feature type="transmembrane region" description="Helical" evidence="1">
    <location>
        <begin position="191"/>
        <end position="213"/>
    </location>
</feature>
<dbReference type="Proteomes" id="UP001172684">
    <property type="component" value="Unassembled WGS sequence"/>
</dbReference>
<dbReference type="PANTHER" id="PTHR35395:SF1">
    <property type="entry name" value="DUF6536 DOMAIN-CONTAINING PROTEIN"/>
    <property type="match status" value="1"/>
</dbReference>
<evidence type="ECO:0000313" key="3">
    <source>
        <dbReference type="Proteomes" id="UP001172684"/>
    </source>
</evidence>
<dbReference type="PANTHER" id="PTHR35395">
    <property type="entry name" value="DUF6536 DOMAIN-CONTAINING PROTEIN"/>
    <property type="match status" value="1"/>
</dbReference>
<organism evidence="2 3">
    <name type="scientific">Coniosporium apollinis</name>
    <dbReference type="NCBI Taxonomy" id="61459"/>
    <lineage>
        <taxon>Eukaryota</taxon>
        <taxon>Fungi</taxon>
        <taxon>Dikarya</taxon>
        <taxon>Ascomycota</taxon>
        <taxon>Pezizomycotina</taxon>
        <taxon>Dothideomycetes</taxon>
        <taxon>Dothideomycetes incertae sedis</taxon>
        <taxon>Coniosporium</taxon>
    </lineage>
</organism>
<evidence type="ECO:0000313" key="2">
    <source>
        <dbReference type="EMBL" id="KAJ9654101.1"/>
    </source>
</evidence>
<gene>
    <name evidence="2" type="ORF">H2201_009048</name>
</gene>
<keyword evidence="1" id="KW-0472">Membrane</keyword>
<sequence>MDSSSLFSEIQANSTRYERLDQRECIELYRKKAILDRKTVLVVTSDEEWQPGNSVLAYEEYVGNAVEIGTWFCPDDNIDDWGFISGSDCDIDAVLSGSEKWTPFASNVTVDYCLSEYLGEQCTLDFSLGLMIVTRPEIILTIGDAIASYNSALTSIVTAKEWDSYSKIRKSLRVTAPVGQQRSTYYLQLPFRYSIPLIITSILLHWLTSQAIFLDRRIVRQVWWGEPYTDNQVGSVNIVGYSPIAVIFCLLVGLILILALLWIGYRKFTPGMPIAGNNSAAISAACHPPADDVDASIVPVMWGAIPTPSAYWKDGSGHCSFTSFWVESPVQGCQYL</sequence>
<feature type="transmembrane region" description="Helical" evidence="1">
    <location>
        <begin position="238"/>
        <end position="263"/>
    </location>
</feature>
<accession>A0ABQ9NFH3</accession>
<reference evidence="2" key="1">
    <citation type="submission" date="2022-10" db="EMBL/GenBank/DDBJ databases">
        <title>Culturing micro-colonial fungi from biological soil crusts in the Mojave desert and describing Neophaeococcomyces mojavensis, and introducing the new genera and species Taxawa tesnikishii.</title>
        <authorList>
            <person name="Kurbessoian T."/>
            <person name="Stajich J.E."/>
        </authorList>
    </citation>
    <scope>NUCLEOTIDE SEQUENCE</scope>
    <source>
        <strain evidence="2">TK_1</strain>
    </source>
</reference>
<protein>
    <submittedName>
        <fullName evidence="2">Uncharacterized protein</fullName>
    </submittedName>
</protein>
<evidence type="ECO:0000256" key="1">
    <source>
        <dbReference type="SAM" id="Phobius"/>
    </source>
</evidence>
<keyword evidence="1" id="KW-1133">Transmembrane helix</keyword>
<comment type="caution">
    <text evidence="2">The sequence shown here is derived from an EMBL/GenBank/DDBJ whole genome shotgun (WGS) entry which is preliminary data.</text>
</comment>
<proteinExistence type="predicted"/>
<name>A0ABQ9NFH3_9PEZI</name>